<dbReference type="CDD" id="cd10917">
    <property type="entry name" value="CE4_NodB_like_6s_7s"/>
    <property type="match status" value="1"/>
</dbReference>
<dbReference type="InterPro" id="IPR050248">
    <property type="entry name" value="Polysacc_deacetylase_ArnD"/>
</dbReference>
<dbReference type="EMBL" id="DVOE01000045">
    <property type="protein sequence ID" value="HIU98807.1"/>
    <property type="molecule type" value="Genomic_DNA"/>
</dbReference>
<organism evidence="2 3">
    <name type="scientific">Candidatus Limadaptatus stercoripullorum</name>
    <dbReference type="NCBI Taxonomy" id="2840846"/>
    <lineage>
        <taxon>Bacteria</taxon>
        <taxon>Bacillati</taxon>
        <taxon>Bacillota</taxon>
        <taxon>Clostridia</taxon>
        <taxon>Eubacteriales</taxon>
        <taxon>Candidatus Limadaptatus</taxon>
    </lineage>
</organism>
<dbReference type="InterPro" id="IPR011330">
    <property type="entry name" value="Glyco_hydro/deAcase_b/a-brl"/>
</dbReference>
<feature type="domain" description="NodB homology" evidence="1">
    <location>
        <begin position="57"/>
        <end position="234"/>
    </location>
</feature>
<dbReference type="InterPro" id="IPR002509">
    <property type="entry name" value="NODB_dom"/>
</dbReference>
<evidence type="ECO:0000313" key="3">
    <source>
        <dbReference type="Proteomes" id="UP000886857"/>
    </source>
</evidence>
<reference evidence="2" key="1">
    <citation type="submission" date="2020-10" db="EMBL/GenBank/DDBJ databases">
        <authorList>
            <person name="Gilroy R."/>
        </authorList>
    </citation>
    <scope>NUCLEOTIDE SEQUENCE</scope>
    <source>
        <strain evidence="2">10406</strain>
    </source>
</reference>
<evidence type="ECO:0000259" key="1">
    <source>
        <dbReference type="PROSITE" id="PS51677"/>
    </source>
</evidence>
<dbReference type="GO" id="GO:0016810">
    <property type="term" value="F:hydrolase activity, acting on carbon-nitrogen (but not peptide) bonds"/>
    <property type="evidence" value="ECO:0007669"/>
    <property type="project" value="InterPro"/>
</dbReference>
<dbReference type="GO" id="GO:0005975">
    <property type="term" value="P:carbohydrate metabolic process"/>
    <property type="evidence" value="ECO:0007669"/>
    <property type="project" value="InterPro"/>
</dbReference>
<accession>A0A9D1SVN0</accession>
<dbReference type="PROSITE" id="PS51677">
    <property type="entry name" value="NODB"/>
    <property type="match status" value="1"/>
</dbReference>
<dbReference type="AlphaFoldDB" id="A0A9D1SVN0"/>
<dbReference type="Pfam" id="PF01522">
    <property type="entry name" value="Polysacc_deac_1"/>
    <property type="match status" value="1"/>
</dbReference>
<gene>
    <name evidence="2" type="ORF">IAC73_03070</name>
</gene>
<comment type="caution">
    <text evidence="2">The sequence shown here is derived from an EMBL/GenBank/DDBJ whole genome shotgun (WGS) entry which is preliminary data.</text>
</comment>
<dbReference type="SUPFAM" id="SSF88713">
    <property type="entry name" value="Glycoside hydrolase/deacetylase"/>
    <property type="match status" value="1"/>
</dbReference>
<dbReference type="GO" id="GO:0016020">
    <property type="term" value="C:membrane"/>
    <property type="evidence" value="ECO:0007669"/>
    <property type="project" value="TreeGrafter"/>
</dbReference>
<proteinExistence type="predicted"/>
<protein>
    <submittedName>
        <fullName evidence="2">Polysaccharide deacetylase family protein</fullName>
    </submittedName>
</protein>
<reference evidence="2" key="2">
    <citation type="journal article" date="2021" name="PeerJ">
        <title>Extensive microbial diversity within the chicken gut microbiome revealed by metagenomics and culture.</title>
        <authorList>
            <person name="Gilroy R."/>
            <person name="Ravi A."/>
            <person name="Getino M."/>
            <person name="Pursley I."/>
            <person name="Horton D.L."/>
            <person name="Alikhan N.F."/>
            <person name="Baker D."/>
            <person name="Gharbi K."/>
            <person name="Hall N."/>
            <person name="Watson M."/>
            <person name="Adriaenssens E.M."/>
            <person name="Foster-Nyarko E."/>
            <person name="Jarju S."/>
            <person name="Secka A."/>
            <person name="Antonio M."/>
            <person name="Oren A."/>
            <person name="Chaudhuri R.R."/>
            <person name="La Ragione R."/>
            <person name="Hildebrand F."/>
            <person name="Pallen M.J."/>
        </authorList>
    </citation>
    <scope>NUCLEOTIDE SEQUENCE</scope>
    <source>
        <strain evidence="2">10406</strain>
    </source>
</reference>
<dbReference type="Proteomes" id="UP000886857">
    <property type="component" value="Unassembled WGS sequence"/>
</dbReference>
<evidence type="ECO:0000313" key="2">
    <source>
        <dbReference type="EMBL" id="HIU98807.1"/>
    </source>
</evidence>
<name>A0A9D1SVN0_9FIRM</name>
<dbReference type="PANTHER" id="PTHR10587">
    <property type="entry name" value="GLYCOSYL TRANSFERASE-RELATED"/>
    <property type="match status" value="1"/>
</dbReference>
<dbReference type="PANTHER" id="PTHR10587:SF128">
    <property type="entry name" value="POLYSACCHARIDE DEACETYLASE PDAB-RELATED"/>
    <property type="match status" value="1"/>
</dbReference>
<sequence length="258" mass="28084">MFIVLKRKSMVVCAALVAAFIVLTAVLGATGTAGVFFGAPNRKIPVYRVAVGEESEKVIALTFDAAWGADKTRGIIDILNEHGAKATFFLVGFWIEKYEEETRAIAEAGFEIGNHSENHLNMPRLGDETMRAEIESVNAAVEGLTGVRPTFFRAPYGDYSDRLMTAVEELGMVGVQWSIDTLDWKGLSAKEITERVLGSAKSGDIVLFHNNSDHVLDALPTVLMGLKNKGFRFVTLGEMVATENFTVDNAGEQHINAA</sequence>
<dbReference type="Gene3D" id="3.20.20.370">
    <property type="entry name" value="Glycoside hydrolase/deacetylase"/>
    <property type="match status" value="1"/>
</dbReference>